<evidence type="ECO:0000256" key="7">
    <source>
        <dbReference type="ARBA" id="ARBA00022781"/>
    </source>
</evidence>
<dbReference type="InterPro" id="IPR051958">
    <property type="entry name" value="Alba-like_NAB"/>
</dbReference>
<keyword evidence="12" id="KW-0539">Nucleus</keyword>
<dbReference type="PANTHER" id="PTHR13516">
    <property type="entry name" value="RIBONUCLEASE P SUBUNIT P25"/>
    <property type="match status" value="1"/>
</dbReference>
<evidence type="ECO:0000313" key="15">
    <source>
        <dbReference type="EMBL" id="SVP92990.1"/>
    </source>
</evidence>
<organism evidence="16">
    <name type="scientific">Theileria annulata</name>
    <dbReference type="NCBI Taxonomy" id="5874"/>
    <lineage>
        <taxon>Eukaryota</taxon>
        <taxon>Sar</taxon>
        <taxon>Alveolata</taxon>
        <taxon>Apicomplexa</taxon>
        <taxon>Aconoidasida</taxon>
        <taxon>Piroplasmida</taxon>
        <taxon>Theileriidae</taxon>
        <taxon>Theileria</taxon>
    </lineage>
</organism>
<evidence type="ECO:0000256" key="11">
    <source>
        <dbReference type="ARBA" id="ARBA00023136"/>
    </source>
</evidence>
<evidence type="ECO:0000256" key="12">
    <source>
        <dbReference type="ARBA" id="ARBA00023242"/>
    </source>
</evidence>
<dbReference type="VEuPathDB" id="PiroplasmaDB:TA18835"/>
<proteinExistence type="inferred from homology"/>
<dbReference type="GO" id="GO:0003723">
    <property type="term" value="F:RNA binding"/>
    <property type="evidence" value="ECO:0007669"/>
    <property type="project" value="UniProtKB-KW"/>
</dbReference>
<dbReference type="Pfam" id="PF01918">
    <property type="entry name" value="Alba"/>
    <property type="match status" value="1"/>
</dbReference>
<dbReference type="Gene3D" id="3.30.110.20">
    <property type="entry name" value="Alba-like domain"/>
    <property type="match status" value="1"/>
</dbReference>
<dbReference type="InterPro" id="IPR036882">
    <property type="entry name" value="Alba-like_dom_sf"/>
</dbReference>
<dbReference type="AlphaFoldDB" id="A0A3B0MVK9"/>
<dbReference type="Pfam" id="PF05493">
    <property type="entry name" value="ATP_synt_H"/>
    <property type="match status" value="1"/>
</dbReference>
<feature type="domain" description="DNA/RNA-binding protein Alba-like" evidence="14">
    <location>
        <begin position="160"/>
        <end position="221"/>
    </location>
</feature>
<keyword evidence="9 13" id="KW-1133">Transmembrane helix</keyword>
<evidence type="ECO:0000256" key="5">
    <source>
        <dbReference type="ARBA" id="ARBA00022448"/>
    </source>
</evidence>
<keyword evidence="5" id="KW-0813">Transport</keyword>
<feature type="transmembrane region" description="Helical" evidence="13">
    <location>
        <begin position="6"/>
        <end position="29"/>
    </location>
</feature>
<evidence type="ECO:0000259" key="14">
    <source>
        <dbReference type="Pfam" id="PF01918"/>
    </source>
</evidence>
<evidence type="ECO:0000313" key="16">
    <source>
        <dbReference type="EMBL" id="SVP93794.1"/>
    </source>
</evidence>
<dbReference type="GO" id="GO:0046961">
    <property type="term" value="F:proton-transporting ATPase activity, rotational mechanism"/>
    <property type="evidence" value="ECO:0007669"/>
    <property type="project" value="InterPro"/>
</dbReference>
<dbReference type="InterPro" id="IPR008389">
    <property type="entry name" value="ATPase_V0-cplx_e1/e2_su"/>
</dbReference>
<comment type="subcellular location">
    <subcellularLocation>
        <location evidence="2">Membrane</location>
        <topology evidence="2">Multi-pass membrane protein</topology>
    </subcellularLocation>
    <subcellularLocation>
        <location evidence="1">Nucleus</location>
    </subcellularLocation>
</comment>
<name>A0A3B0MVK9_THEAN</name>
<gene>
    <name evidence="16" type="ORF">TAT_000278900</name>
    <name evidence="15" type="ORF">TAV_000279000</name>
</gene>
<dbReference type="GO" id="GO:0033179">
    <property type="term" value="C:proton-transporting V-type ATPase, V0 domain"/>
    <property type="evidence" value="ECO:0007669"/>
    <property type="project" value="InterPro"/>
</dbReference>
<keyword evidence="8" id="KW-0694">RNA-binding</keyword>
<comment type="similarity">
    <text evidence="4">Belongs to the V-ATPase e1/e2 subunit family.</text>
</comment>
<dbReference type="SUPFAM" id="SSF82704">
    <property type="entry name" value="AlbA-like"/>
    <property type="match status" value="1"/>
</dbReference>
<evidence type="ECO:0000256" key="8">
    <source>
        <dbReference type="ARBA" id="ARBA00022884"/>
    </source>
</evidence>
<protein>
    <submittedName>
        <fullName evidence="16">ATP synthase subunit H/Alba, putative</fullName>
    </submittedName>
</protein>
<keyword evidence="7" id="KW-0375">Hydrogen ion transport</keyword>
<evidence type="ECO:0000256" key="4">
    <source>
        <dbReference type="ARBA" id="ARBA00008328"/>
    </source>
</evidence>
<sequence>MSDYSVIFKGTGVFIVLCISLCIMIPVLLVRKVNSNERKDFFSLVFLLVPLGTFCIWLLWVCMYMSQMNPLISPMRVMYRKAEHTVEKVAEEAQKSIELISVLFKAMCKMINLSKVVLILRGAESHFNSASVYIDKIIFLQMSEKVDQQPKEAKPIAEGEIRVTTLGRVSNYVTYAKKLLSNGIPVITIRGTGRAMSNVVETAEILRHMINGLHQVTTVDTQDRLADPKSKNAKDTKFSVCFLTISLSLDPSKIDTKSIGYQAPLTKESLDGVDVDQLLHSKRGPRNNSRTITIYLTTGSMT</sequence>
<evidence type="ECO:0000256" key="2">
    <source>
        <dbReference type="ARBA" id="ARBA00004141"/>
    </source>
</evidence>
<evidence type="ECO:0000256" key="10">
    <source>
        <dbReference type="ARBA" id="ARBA00023065"/>
    </source>
</evidence>
<reference evidence="16" key="1">
    <citation type="submission" date="2018-07" db="EMBL/GenBank/DDBJ databases">
        <authorList>
            <person name="Quirk P.G."/>
            <person name="Krulwich T.A."/>
        </authorList>
    </citation>
    <scope>NUCLEOTIDE SEQUENCE</scope>
    <source>
        <strain evidence="16">Anand</strain>
    </source>
</reference>
<dbReference type="InterPro" id="IPR002775">
    <property type="entry name" value="DNA/RNA-bd_Alba-like"/>
</dbReference>
<feature type="transmembrane region" description="Helical" evidence="13">
    <location>
        <begin position="41"/>
        <end position="66"/>
    </location>
</feature>
<evidence type="ECO:0000256" key="6">
    <source>
        <dbReference type="ARBA" id="ARBA00022692"/>
    </source>
</evidence>
<evidence type="ECO:0000256" key="9">
    <source>
        <dbReference type="ARBA" id="ARBA00022989"/>
    </source>
</evidence>
<evidence type="ECO:0000256" key="3">
    <source>
        <dbReference type="ARBA" id="ARBA00008018"/>
    </source>
</evidence>
<dbReference type="EMBL" id="UIVS01000003">
    <property type="protein sequence ID" value="SVP92990.1"/>
    <property type="molecule type" value="Genomic_DNA"/>
</dbReference>
<evidence type="ECO:0000256" key="13">
    <source>
        <dbReference type="SAM" id="Phobius"/>
    </source>
</evidence>
<dbReference type="GO" id="GO:0005634">
    <property type="term" value="C:nucleus"/>
    <property type="evidence" value="ECO:0007669"/>
    <property type="project" value="UniProtKB-SubCell"/>
</dbReference>
<keyword evidence="6 13" id="KW-0812">Transmembrane</keyword>
<evidence type="ECO:0000256" key="1">
    <source>
        <dbReference type="ARBA" id="ARBA00004123"/>
    </source>
</evidence>
<dbReference type="EMBL" id="UIVT01000003">
    <property type="protein sequence ID" value="SVP93794.1"/>
    <property type="molecule type" value="Genomic_DNA"/>
</dbReference>
<comment type="similarity">
    <text evidence="3">Belongs to the histone-like Alba family.</text>
</comment>
<keyword evidence="11 13" id="KW-0472">Membrane</keyword>
<keyword evidence="10" id="KW-0406">Ion transport</keyword>
<accession>A0A3B0MVK9</accession>